<evidence type="ECO:0000256" key="2">
    <source>
        <dbReference type="ARBA" id="ARBA00023125"/>
    </source>
</evidence>
<dbReference type="InterPro" id="IPR011598">
    <property type="entry name" value="bHLH_dom"/>
</dbReference>
<keyword evidence="4" id="KW-0804">Transcription</keyword>
<keyword evidence="10" id="KW-1185">Reference proteome</keyword>
<feature type="region of interest" description="Disordered" evidence="7">
    <location>
        <begin position="92"/>
        <end position="188"/>
    </location>
</feature>
<dbReference type="PANTHER" id="PTHR10328:SF3">
    <property type="entry name" value="PROTEIN MAX"/>
    <property type="match status" value="1"/>
</dbReference>
<dbReference type="EMBL" id="JADNRY010000033">
    <property type="protein sequence ID" value="KAF9071377.1"/>
    <property type="molecule type" value="Genomic_DNA"/>
</dbReference>
<keyword evidence="2" id="KW-0238">DNA-binding</keyword>
<dbReference type="InterPro" id="IPR036638">
    <property type="entry name" value="HLH_DNA-bd_sf"/>
</dbReference>
<sequence>MSFGFDPLDPNLSRSSFAPPPHLPFDNSIYLQHPTNPPSLPDYSGLSNTSRSPTPFHYAPHPSSADRRYTVAAPLPSRHYPHLENAIISHPTLADTLPDGPHSGRHNFGFNPSPSPSVPNATTTGHRSNRFTAAARASPPTAYKSPNSKTSDADSDEGDEEEDMQSGGSVDPILQEAFRRRRVTSDQKRRDDLRDRFTYLKSVLPPINPKFESKVKAVDRAARHIKRLEGKLETAKNEIRQLEAKLETANDELNTYRLRDANEAHAWDNLSSY</sequence>
<proteinExistence type="predicted"/>
<reference evidence="9" key="1">
    <citation type="submission" date="2020-11" db="EMBL/GenBank/DDBJ databases">
        <authorList>
            <consortium name="DOE Joint Genome Institute"/>
            <person name="Ahrendt S."/>
            <person name="Riley R."/>
            <person name="Andreopoulos W."/>
            <person name="Labutti K."/>
            <person name="Pangilinan J."/>
            <person name="Ruiz-Duenas F.J."/>
            <person name="Barrasa J.M."/>
            <person name="Sanchez-Garcia M."/>
            <person name="Camarero S."/>
            <person name="Miyauchi S."/>
            <person name="Serrano A."/>
            <person name="Linde D."/>
            <person name="Babiker R."/>
            <person name="Drula E."/>
            <person name="Ayuso-Fernandez I."/>
            <person name="Pacheco R."/>
            <person name="Padilla G."/>
            <person name="Ferreira P."/>
            <person name="Barriuso J."/>
            <person name="Kellner H."/>
            <person name="Castanera R."/>
            <person name="Alfaro M."/>
            <person name="Ramirez L."/>
            <person name="Pisabarro A.G."/>
            <person name="Kuo A."/>
            <person name="Tritt A."/>
            <person name="Lipzen A."/>
            <person name="He G."/>
            <person name="Yan M."/>
            <person name="Ng V."/>
            <person name="Cullen D."/>
            <person name="Martin F."/>
            <person name="Rosso M.-N."/>
            <person name="Henrissat B."/>
            <person name="Hibbett D."/>
            <person name="Martinez A.T."/>
            <person name="Grigoriev I.V."/>
        </authorList>
    </citation>
    <scope>NUCLEOTIDE SEQUENCE</scope>
    <source>
        <strain evidence="9">AH 40177</strain>
    </source>
</reference>
<dbReference type="AlphaFoldDB" id="A0A9P5PYE3"/>
<evidence type="ECO:0000256" key="5">
    <source>
        <dbReference type="ARBA" id="ARBA00023242"/>
    </source>
</evidence>
<dbReference type="PANTHER" id="PTHR10328">
    <property type="entry name" value="PROTEIN MAX MYC-ASSOCIATED FACTOR X"/>
    <property type="match status" value="1"/>
</dbReference>
<dbReference type="GO" id="GO:0003677">
    <property type="term" value="F:DNA binding"/>
    <property type="evidence" value="ECO:0007669"/>
    <property type="project" value="UniProtKB-KW"/>
</dbReference>
<protein>
    <recommendedName>
        <fullName evidence="8">BHLH domain-containing protein</fullName>
    </recommendedName>
</protein>
<dbReference type="GO" id="GO:0003700">
    <property type="term" value="F:DNA-binding transcription factor activity"/>
    <property type="evidence" value="ECO:0007669"/>
    <property type="project" value="TreeGrafter"/>
</dbReference>
<dbReference type="Pfam" id="PF00010">
    <property type="entry name" value="HLH"/>
    <property type="match status" value="1"/>
</dbReference>
<keyword evidence="5" id="KW-0539">Nucleus</keyword>
<name>A0A9P5PYE3_9AGAR</name>
<keyword evidence="3" id="KW-0010">Activator</keyword>
<dbReference type="PROSITE" id="PS50888">
    <property type="entry name" value="BHLH"/>
    <property type="match status" value="1"/>
</dbReference>
<keyword evidence="6" id="KW-0175">Coiled coil</keyword>
<evidence type="ECO:0000259" key="8">
    <source>
        <dbReference type="PROSITE" id="PS50888"/>
    </source>
</evidence>
<evidence type="ECO:0000256" key="6">
    <source>
        <dbReference type="SAM" id="Coils"/>
    </source>
</evidence>
<dbReference type="SUPFAM" id="SSF47459">
    <property type="entry name" value="HLH, helix-loop-helix DNA-binding domain"/>
    <property type="match status" value="1"/>
</dbReference>
<evidence type="ECO:0000256" key="1">
    <source>
        <dbReference type="ARBA" id="ARBA00023015"/>
    </source>
</evidence>
<accession>A0A9P5PYE3</accession>
<feature type="coiled-coil region" evidence="6">
    <location>
        <begin position="218"/>
        <end position="259"/>
    </location>
</feature>
<dbReference type="GO" id="GO:0090575">
    <property type="term" value="C:RNA polymerase II transcription regulator complex"/>
    <property type="evidence" value="ECO:0007669"/>
    <property type="project" value="TreeGrafter"/>
</dbReference>
<gene>
    <name evidence="9" type="ORF">BDP27DRAFT_526829</name>
</gene>
<dbReference type="GO" id="GO:0045944">
    <property type="term" value="P:positive regulation of transcription by RNA polymerase II"/>
    <property type="evidence" value="ECO:0007669"/>
    <property type="project" value="TreeGrafter"/>
</dbReference>
<evidence type="ECO:0000256" key="3">
    <source>
        <dbReference type="ARBA" id="ARBA00023159"/>
    </source>
</evidence>
<keyword evidence="1" id="KW-0805">Transcription regulation</keyword>
<organism evidence="9 10">
    <name type="scientific">Rhodocollybia butyracea</name>
    <dbReference type="NCBI Taxonomy" id="206335"/>
    <lineage>
        <taxon>Eukaryota</taxon>
        <taxon>Fungi</taxon>
        <taxon>Dikarya</taxon>
        <taxon>Basidiomycota</taxon>
        <taxon>Agaricomycotina</taxon>
        <taxon>Agaricomycetes</taxon>
        <taxon>Agaricomycetidae</taxon>
        <taxon>Agaricales</taxon>
        <taxon>Marasmiineae</taxon>
        <taxon>Omphalotaceae</taxon>
        <taxon>Rhodocollybia</taxon>
    </lineage>
</organism>
<evidence type="ECO:0000256" key="7">
    <source>
        <dbReference type="SAM" id="MobiDB-lite"/>
    </source>
</evidence>
<evidence type="ECO:0000256" key="4">
    <source>
        <dbReference type="ARBA" id="ARBA00023163"/>
    </source>
</evidence>
<dbReference type="GO" id="GO:0046983">
    <property type="term" value="F:protein dimerization activity"/>
    <property type="evidence" value="ECO:0007669"/>
    <property type="project" value="InterPro"/>
</dbReference>
<dbReference type="Proteomes" id="UP000772434">
    <property type="component" value="Unassembled WGS sequence"/>
</dbReference>
<evidence type="ECO:0000313" key="10">
    <source>
        <dbReference type="Proteomes" id="UP000772434"/>
    </source>
</evidence>
<evidence type="ECO:0000313" key="9">
    <source>
        <dbReference type="EMBL" id="KAF9071377.1"/>
    </source>
</evidence>
<dbReference type="Gene3D" id="4.10.280.10">
    <property type="entry name" value="Helix-loop-helix DNA-binding domain"/>
    <property type="match status" value="1"/>
</dbReference>
<feature type="region of interest" description="Disordered" evidence="7">
    <location>
        <begin position="1"/>
        <end position="67"/>
    </location>
</feature>
<feature type="domain" description="BHLH" evidence="8">
    <location>
        <begin position="177"/>
        <end position="228"/>
    </location>
</feature>
<dbReference type="OrthoDB" id="5778525at2759"/>
<comment type="caution">
    <text evidence="9">The sequence shown here is derived from an EMBL/GenBank/DDBJ whole genome shotgun (WGS) entry which is preliminary data.</text>
</comment>
<feature type="compositionally biased region" description="Acidic residues" evidence="7">
    <location>
        <begin position="153"/>
        <end position="164"/>
    </location>
</feature>